<feature type="domain" description="DUF5683" evidence="2">
    <location>
        <begin position="111"/>
        <end position="279"/>
    </location>
</feature>
<reference evidence="3 4" key="1">
    <citation type="journal article" date="2021" name="Sci. Rep.">
        <title>The distribution of antibiotic resistance genes in chicken gut microbiota commensals.</title>
        <authorList>
            <person name="Juricova H."/>
            <person name="Matiasovicova J."/>
            <person name="Kubasova T."/>
            <person name="Cejkova D."/>
            <person name="Rychlik I."/>
        </authorList>
    </citation>
    <scope>NUCLEOTIDE SEQUENCE [LARGE SCALE GENOMIC DNA]</scope>
    <source>
        <strain evidence="3 4">An421</strain>
    </source>
</reference>
<accession>A0AA40ZQ55</accession>
<dbReference type="InterPro" id="IPR043738">
    <property type="entry name" value="DUF5683"/>
</dbReference>
<comment type="caution">
    <text evidence="3">The sequence shown here is derived from an EMBL/GenBank/DDBJ whole genome shotgun (WGS) entry which is preliminary data.</text>
</comment>
<dbReference type="Proteomes" id="UP000698924">
    <property type="component" value="Unassembled WGS sequence"/>
</dbReference>
<dbReference type="AlphaFoldDB" id="A0AA40ZQ55"/>
<dbReference type="RefSeq" id="WP_204970673.1">
    <property type="nucleotide sequence ID" value="NZ_JAAZTS010000001.1"/>
</dbReference>
<name>A0AA40ZQ55_9BACT</name>
<sequence>MTRRRLKYQILTALLLCFLQAAGIVVYGQNRPRAALRRSHELQADTTHKTLSPQQQVLKADTLDALAKATADSIANENKKKMLELTASPDIKQEKDPTDSLSRELKRKQWVPNPTKATWLALVIPGGGQIYNRKYWKLPIVYGGFAGCAYALTWNGKMYKDYQAAYVDAVNEKWDSSSITDLLPPGYIDRVSHSQITETLRKRKDTYRRWRDLSIFAFIGVYLISVVDAYVDAELSNFDIGPDLSMKVEPTLINNQTGGYYNPATLKDKSVGVQCSFRF</sequence>
<evidence type="ECO:0000313" key="3">
    <source>
        <dbReference type="EMBL" id="MBM6856012.1"/>
    </source>
</evidence>
<evidence type="ECO:0000313" key="4">
    <source>
        <dbReference type="Proteomes" id="UP000698924"/>
    </source>
</evidence>
<gene>
    <name evidence="3" type="ORF">H6D15_00065</name>
</gene>
<keyword evidence="4" id="KW-1185">Reference proteome</keyword>
<evidence type="ECO:0000256" key="1">
    <source>
        <dbReference type="SAM" id="MobiDB-lite"/>
    </source>
</evidence>
<evidence type="ECO:0000259" key="2">
    <source>
        <dbReference type="Pfam" id="PF18935"/>
    </source>
</evidence>
<dbReference type="Pfam" id="PF18935">
    <property type="entry name" value="DUF5683"/>
    <property type="match status" value="1"/>
</dbReference>
<proteinExistence type="predicted"/>
<feature type="region of interest" description="Disordered" evidence="1">
    <location>
        <begin position="85"/>
        <end position="105"/>
    </location>
</feature>
<organism evidence="3 4">
    <name type="scientific">Caecibacteroides pullorum</name>
    <dbReference type="NCBI Taxonomy" id="2725562"/>
    <lineage>
        <taxon>Bacteria</taxon>
        <taxon>Pseudomonadati</taxon>
        <taxon>Bacteroidota</taxon>
        <taxon>Bacteroidia</taxon>
        <taxon>Bacteroidales</taxon>
        <taxon>Bacteroidaceae</taxon>
        <taxon>Caecibacteroides</taxon>
    </lineage>
</organism>
<dbReference type="EMBL" id="JACJMO010000001">
    <property type="protein sequence ID" value="MBM6856012.1"/>
    <property type="molecule type" value="Genomic_DNA"/>
</dbReference>
<feature type="compositionally biased region" description="Basic and acidic residues" evidence="1">
    <location>
        <begin position="91"/>
        <end position="104"/>
    </location>
</feature>
<protein>
    <recommendedName>
        <fullName evidence="2">DUF5683 domain-containing protein</fullName>
    </recommendedName>
</protein>